<keyword evidence="3" id="KW-0597">Phosphoprotein</keyword>
<dbReference type="EC" id="2.7.13.3" evidence="2"/>
<name>A0ABW6HTW8_9FLAO</name>
<dbReference type="Proteomes" id="UP001600109">
    <property type="component" value="Unassembled WGS sequence"/>
</dbReference>
<feature type="domain" description="Histidine kinase" evidence="6">
    <location>
        <begin position="188"/>
        <end position="402"/>
    </location>
</feature>
<evidence type="ECO:0000259" key="6">
    <source>
        <dbReference type="PROSITE" id="PS50109"/>
    </source>
</evidence>
<accession>A0ABW6HTW8</accession>
<evidence type="ECO:0000313" key="7">
    <source>
        <dbReference type="EMBL" id="MFE3867418.1"/>
    </source>
</evidence>
<organism evidence="7 8">
    <name type="scientific">Flavobacterium xylosi</name>
    <dbReference type="NCBI Taxonomy" id="3230415"/>
    <lineage>
        <taxon>Bacteria</taxon>
        <taxon>Pseudomonadati</taxon>
        <taxon>Bacteroidota</taxon>
        <taxon>Flavobacteriia</taxon>
        <taxon>Flavobacteriales</taxon>
        <taxon>Flavobacteriaceae</taxon>
        <taxon>Flavobacterium</taxon>
    </lineage>
</organism>
<evidence type="ECO:0000256" key="5">
    <source>
        <dbReference type="ARBA" id="ARBA00022777"/>
    </source>
</evidence>
<gene>
    <name evidence="7" type="ORF">ACFX5E_04925</name>
</gene>
<dbReference type="PRINTS" id="PR00344">
    <property type="entry name" value="BCTRLSENSOR"/>
</dbReference>
<evidence type="ECO:0000256" key="3">
    <source>
        <dbReference type="ARBA" id="ARBA00022553"/>
    </source>
</evidence>
<dbReference type="RefSeq" id="WP_379854063.1">
    <property type="nucleotide sequence ID" value="NZ_JBHZPZ010000004.1"/>
</dbReference>
<comment type="caution">
    <text evidence="7">The sequence shown here is derived from an EMBL/GenBank/DDBJ whole genome shotgun (WGS) entry which is preliminary data.</text>
</comment>
<dbReference type="InterPro" id="IPR003594">
    <property type="entry name" value="HATPase_dom"/>
</dbReference>
<dbReference type="InterPro" id="IPR003018">
    <property type="entry name" value="GAF"/>
</dbReference>
<dbReference type="InterPro" id="IPR005467">
    <property type="entry name" value="His_kinase_dom"/>
</dbReference>
<dbReference type="Gene3D" id="3.30.450.40">
    <property type="match status" value="1"/>
</dbReference>
<dbReference type="InterPro" id="IPR036890">
    <property type="entry name" value="HATPase_C_sf"/>
</dbReference>
<dbReference type="SMART" id="SM00387">
    <property type="entry name" value="HATPase_c"/>
    <property type="match status" value="1"/>
</dbReference>
<keyword evidence="5" id="KW-0418">Kinase</keyword>
<dbReference type="CDD" id="cd00082">
    <property type="entry name" value="HisKA"/>
    <property type="match status" value="1"/>
</dbReference>
<dbReference type="Gene3D" id="1.10.287.130">
    <property type="match status" value="1"/>
</dbReference>
<keyword evidence="7" id="KW-0067">ATP-binding</keyword>
<keyword evidence="4" id="KW-0808">Transferase</keyword>
<dbReference type="EMBL" id="JBHZPZ010000004">
    <property type="protein sequence ID" value="MFE3867418.1"/>
    <property type="molecule type" value="Genomic_DNA"/>
</dbReference>
<dbReference type="InterPro" id="IPR004358">
    <property type="entry name" value="Sig_transdc_His_kin-like_C"/>
</dbReference>
<comment type="catalytic activity">
    <reaction evidence="1">
        <text>ATP + protein L-histidine = ADP + protein N-phospho-L-histidine.</text>
        <dbReference type="EC" id="2.7.13.3"/>
    </reaction>
</comment>
<dbReference type="InterPro" id="IPR050351">
    <property type="entry name" value="BphY/WalK/GraS-like"/>
</dbReference>
<dbReference type="Gene3D" id="3.30.565.10">
    <property type="entry name" value="Histidine kinase-like ATPase, C-terminal domain"/>
    <property type="match status" value="1"/>
</dbReference>
<evidence type="ECO:0000256" key="1">
    <source>
        <dbReference type="ARBA" id="ARBA00000085"/>
    </source>
</evidence>
<dbReference type="InterPro" id="IPR003661">
    <property type="entry name" value="HisK_dim/P_dom"/>
</dbReference>
<proteinExistence type="predicted"/>
<dbReference type="Pfam" id="PF02518">
    <property type="entry name" value="HATPase_c"/>
    <property type="match status" value="1"/>
</dbReference>
<dbReference type="SMART" id="SM00388">
    <property type="entry name" value="HisKA"/>
    <property type="match status" value="1"/>
</dbReference>
<sequence length="403" mass="45480">MKTLKNDYEIERVKALMEFDIMDTLPEKIFDDITKIASSICNTPISIINFIDQERQYFKSSLGLTSGPPAPLEYSFCAHAIASPQAHFEVTDARDNPIFASNPLVTGDPNIVFYYGIPLVTTEGFALGSLCVIDHKPGKLSEAQSEALQSLSNQVMFLLDLRKKNKLLVSYQQKLQEYSSNMEAFAAMAAHDLKQPLGSVQAALKIMKVKHEDLWDDTDQTYFKLINNTTRRMNLLINDLLDYAKGGFITKEYESIDVNLLITSIFEELTENNDGEKPEINIAAMPLIKSSRTALTVLLKNIMSNALKYQKKGIRTHLNVKLEKSKSFWTFSVQDNGIGIKTEYLETIFEPFKRLHNQEEFDGSGLGLASCKKIVEKLNGEIWATSELNKGTTVYFTIKQNKL</sequence>
<keyword evidence="7" id="KW-0547">Nucleotide-binding</keyword>
<dbReference type="SUPFAM" id="SSF55781">
    <property type="entry name" value="GAF domain-like"/>
    <property type="match status" value="1"/>
</dbReference>
<dbReference type="GO" id="GO:0005524">
    <property type="term" value="F:ATP binding"/>
    <property type="evidence" value="ECO:0007669"/>
    <property type="project" value="UniProtKB-KW"/>
</dbReference>
<reference evidence="7 8" key="1">
    <citation type="submission" date="2024-06" db="EMBL/GenBank/DDBJ databases">
        <title>Flavobacterium spp. isolated from glacier.</title>
        <authorList>
            <person name="Han D."/>
        </authorList>
    </citation>
    <scope>NUCLEOTIDE SEQUENCE [LARGE SCALE GENOMIC DNA]</scope>
    <source>
        <strain evidence="7 8">LS2P90</strain>
    </source>
</reference>
<dbReference type="PROSITE" id="PS50109">
    <property type="entry name" value="HIS_KIN"/>
    <property type="match status" value="1"/>
</dbReference>
<dbReference type="PANTHER" id="PTHR42878:SF15">
    <property type="entry name" value="BACTERIOPHYTOCHROME"/>
    <property type="match status" value="1"/>
</dbReference>
<dbReference type="SUPFAM" id="SSF47384">
    <property type="entry name" value="Homodimeric domain of signal transducing histidine kinase"/>
    <property type="match status" value="1"/>
</dbReference>
<dbReference type="SUPFAM" id="SSF55874">
    <property type="entry name" value="ATPase domain of HSP90 chaperone/DNA topoisomerase II/histidine kinase"/>
    <property type="match status" value="1"/>
</dbReference>
<dbReference type="InterPro" id="IPR036097">
    <property type="entry name" value="HisK_dim/P_sf"/>
</dbReference>
<dbReference type="Pfam" id="PF00512">
    <property type="entry name" value="HisKA"/>
    <property type="match status" value="1"/>
</dbReference>
<evidence type="ECO:0000256" key="2">
    <source>
        <dbReference type="ARBA" id="ARBA00012438"/>
    </source>
</evidence>
<dbReference type="Pfam" id="PF01590">
    <property type="entry name" value="GAF"/>
    <property type="match status" value="1"/>
</dbReference>
<evidence type="ECO:0000256" key="4">
    <source>
        <dbReference type="ARBA" id="ARBA00022679"/>
    </source>
</evidence>
<keyword evidence="8" id="KW-1185">Reference proteome</keyword>
<evidence type="ECO:0000313" key="8">
    <source>
        <dbReference type="Proteomes" id="UP001600109"/>
    </source>
</evidence>
<dbReference type="PANTHER" id="PTHR42878">
    <property type="entry name" value="TWO-COMPONENT HISTIDINE KINASE"/>
    <property type="match status" value="1"/>
</dbReference>
<protein>
    <recommendedName>
        <fullName evidence="2">histidine kinase</fullName>
        <ecNumber evidence="2">2.7.13.3</ecNumber>
    </recommendedName>
</protein>
<dbReference type="InterPro" id="IPR029016">
    <property type="entry name" value="GAF-like_dom_sf"/>
</dbReference>